<dbReference type="GO" id="GO:0000155">
    <property type="term" value="F:phosphorelay sensor kinase activity"/>
    <property type="evidence" value="ECO:0007669"/>
    <property type="project" value="InterPro"/>
</dbReference>
<organism evidence="11 12">
    <name type="scientific">Kitasatospora acidiphila</name>
    <dbReference type="NCBI Taxonomy" id="2567942"/>
    <lineage>
        <taxon>Bacteria</taxon>
        <taxon>Bacillati</taxon>
        <taxon>Actinomycetota</taxon>
        <taxon>Actinomycetes</taxon>
        <taxon>Kitasatosporales</taxon>
        <taxon>Streptomycetaceae</taxon>
        <taxon>Kitasatospora</taxon>
    </lineage>
</organism>
<dbReference type="GO" id="GO:0046983">
    <property type="term" value="F:protein dimerization activity"/>
    <property type="evidence" value="ECO:0007669"/>
    <property type="project" value="InterPro"/>
</dbReference>
<dbReference type="CDD" id="cd16917">
    <property type="entry name" value="HATPase_UhpB-NarQ-NarX-like"/>
    <property type="match status" value="1"/>
</dbReference>
<dbReference type="GO" id="GO:0005524">
    <property type="term" value="F:ATP binding"/>
    <property type="evidence" value="ECO:0007669"/>
    <property type="project" value="UniProtKB-KW"/>
</dbReference>
<evidence type="ECO:0000256" key="8">
    <source>
        <dbReference type="ARBA" id="ARBA00023012"/>
    </source>
</evidence>
<keyword evidence="7" id="KW-0067">ATP-binding</keyword>
<proteinExistence type="predicted"/>
<dbReference type="Gene3D" id="1.20.5.1930">
    <property type="match status" value="1"/>
</dbReference>
<dbReference type="Pfam" id="PF07730">
    <property type="entry name" value="HisKA_3"/>
    <property type="match status" value="1"/>
</dbReference>
<evidence type="ECO:0000256" key="7">
    <source>
        <dbReference type="ARBA" id="ARBA00022840"/>
    </source>
</evidence>
<comment type="catalytic activity">
    <reaction evidence="1">
        <text>ATP + protein L-histidine = ADP + protein N-phospho-L-histidine.</text>
        <dbReference type="EC" id="2.7.13.3"/>
    </reaction>
</comment>
<evidence type="ECO:0000256" key="1">
    <source>
        <dbReference type="ARBA" id="ARBA00000085"/>
    </source>
</evidence>
<sequence length="401" mass="42283">MRSAPLGWFGSGRRPWVDVLYLLALLALTVEEAAVQWVRADGPWRLPRVAMAVLAAASLLLTRRHPVAAAVLPVLTGGLLNRAVPGLFSVYYLASIGRLGPALVGGALIAATSTVRATSLADGAGIFTSQLLAQVALLSFGLWLHGRRRLIRTLHAQVAALRRERELRAEQAKSAERARIAREMHDVLAHRLSLLVLHAGVLRDRALAGTVATDPELLTERLELLRATAAGSLDDLRDVLGALRADQPPQRVPGAAAPALRGLTELVGEAVQAGQQVELAVTGKAESVPTTHRLAVYRLVQEALTNARKHARTAPVAVRVRYGAPATTIEVRNGPGRPGGATSDGPRSSGYGLVGLAERVRSLGGQLDAGPDGRGGFLLAAQLDTAPDQLLNPPAPPEDTA</sequence>
<dbReference type="RefSeq" id="WP_141632234.1">
    <property type="nucleotide sequence ID" value="NZ_VIGB01000003.1"/>
</dbReference>
<name>A0A540VZG9_9ACTN</name>
<comment type="caution">
    <text evidence="11">The sequence shown here is derived from an EMBL/GenBank/DDBJ whole genome shotgun (WGS) entry which is preliminary data.</text>
</comment>
<protein>
    <recommendedName>
        <fullName evidence="2">histidine kinase</fullName>
        <ecNumber evidence="2">2.7.13.3</ecNumber>
    </recommendedName>
</protein>
<dbReference type="InterPro" id="IPR011712">
    <property type="entry name" value="Sig_transdc_His_kin_sub3_dim/P"/>
</dbReference>
<evidence type="ECO:0000256" key="9">
    <source>
        <dbReference type="SAM" id="MobiDB-lite"/>
    </source>
</evidence>
<keyword evidence="6 11" id="KW-0418">Kinase</keyword>
<keyword evidence="3" id="KW-0597">Phosphoprotein</keyword>
<feature type="region of interest" description="Disordered" evidence="9">
    <location>
        <begin position="330"/>
        <end position="350"/>
    </location>
</feature>
<dbReference type="PANTHER" id="PTHR24421:SF10">
    <property type="entry name" value="NITRATE_NITRITE SENSOR PROTEIN NARQ"/>
    <property type="match status" value="1"/>
</dbReference>
<evidence type="ECO:0000256" key="6">
    <source>
        <dbReference type="ARBA" id="ARBA00022777"/>
    </source>
</evidence>
<evidence type="ECO:0000313" key="11">
    <source>
        <dbReference type="EMBL" id="TQF01504.1"/>
    </source>
</evidence>
<keyword evidence="12" id="KW-1185">Reference proteome</keyword>
<dbReference type="InterPro" id="IPR050482">
    <property type="entry name" value="Sensor_HK_TwoCompSys"/>
</dbReference>
<feature type="domain" description="Signal transduction histidine kinase subgroup 3 dimerisation and phosphoacceptor" evidence="10">
    <location>
        <begin position="176"/>
        <end position="246"/>
    </location>
</feature>
<dbReference type="AlphaFoldDB" id="A0A540VZG9"/>
<keyword evidence="8" id="KW-0902">Two-component regulatory system</keyword>
<accession>A0A540VZG9</accession>
<reference evidence="11 12" key="1">
    <citation type="submission" date="2019-06" db="EMBL/GenBank/DDBJ databases">
        <title>Description of Kitasatospora acidophila sp. nov. isolated from pine grove soil, and reclassification of Streptomyces novaecaesareae to Kitasatospora novaeceasareae comb. nov.</title>
        <authorList>
            <person name="Kim M.J."/>
        </authorList>
    </citation>
    <scope>NUCLEOTIDE SEQUENCE [LARGE SCALE GENOMIC DNA]</scope>
    <source>
        <strain evidence="11 12">MMS16-CNU292</strain>
    </source>
</reference>
<dbReference type="EC" id="2.7.13.3" evidence="2"/>
<dbReference type="Proteomes" id="UP000319103">
    <property type="component" value="Unassembled WGS sequence"/>
</dbReference>
<evidence type="ECO:0000259" key="10">
    <source>
        <dbReference type="Pfam" id="PF07730"/>
    </source>
</evidence>
<dbReference type="PANTHER" id="PTHR24421">
    <property type="entry name" value="NITRATE/NITRITE SENSOR PROTEIN NARX-RELATED"/>
    <property type="match status" value="1"/>
</dbReference>
<dbReference type="EMBL" id="VIGB01000003">
    <property type="protein sequence ID" value="TQF01504.1"/>
    <property type="molecule type" value="Genomic_DNA"/>
</dbReference>
<evidence type="ECO:0000256" key="5">
    <source>
        <dbReference type="ARBA" id="ARBA00022741"/>
    </source>
</evidence>
<evidence type="ECO:0000256" key="2">
    <source>
        <dbReference type="ARBA" id="ARBA00012438"/>
    </source>
</evidence>
<keyword evidence="5" id="KW-0547">Nucleotide-binding</keyword>
<evidence type="ECO:0000256" key="4">
    <source>
        <dbReference type="ARBA" id="ARBA00022679"/>
    </source>
</evidence>
<dbReference type="Gene3D" id="3.30.565.10">
    <property type="entry name" value="Histidine kinase-like ATPase, C-terminal domain"/>
    <property type="match status" value="1"/>
</dbReference>
<dbReference type="SUPFAM" id="SSF55874">
    <property type="entry name" value="ATPase domain of HSP90 chaperone/DNA topoisomerase II/histidine kinase"/>
    <property type="match status" value="1"/>
</dbReference>
<gene>
    <name evidence="11" type="ORF">E6W39_03665</name>
</gene>
<keyword evidence="4" id="KW-0808">Transferase</keyword>
<evidence type="ECO:0000256" key="3">
    <source>
        <dbReference type="ARBA" id="ARBA00022553"/>
    </source>
</evidence>
<dbReference type="OrthoDB" id="227596at2"/>
<dbReference type="GO" id="GO:0016020">
    <property type="term" value="C:membrane"/>
    <property type="evidence" value="ECO:0007669"/>
    <property type="project" value="InterPro"/>
</dbReference>
<dbReference type="InterPro" id="IPR036890">
    <property type="entry name" value="HATPase_C_sf"/>
</dbReference>
<evidence type="ECO:0000313" key="12">
    <source>
        <dbReference type="Proteomes" id="UP000319103"/>
    </source>
</evidence>